<dbReference type="Gene3D" id="1.10.8.10">
    <property type="entry name" value="DNA helicase RuvA subunit, C-terminal domain"/>
    <property type="match status" value="1"/>
</dbReference>
<dbReference type="InterPro" id="IPR041807">
    <property type="entry name" value="Cue5/Don1_CUE"/>
</dbReference>
<feature type="compositionally biased region" description="Low complexity" evidence="1">
    <location>
        <begin position="436"/>
        <end position="469"/>
    </location>
</feature>
<feature type="region of interest" description="Disordered" evidence="1">
    <location>
        <begin position="265"/>
        <end position="493"/>
    </location>
</feature>
<evidence type="ECO:0000313" key="3">
    <source>
        <dbReference type="EMBL" id="KIH95251.1"/>
    </source>
</evidence>
<gene>
    <name evidence="3" type="ORF">SPBR_03939</name>
</gene>
<dbReference type="Pfam" id="PF02845">
    <property type="entry name" value="CUE"/>
    <property type="match status" value="1"/>
</dbReference>
<dbReference type="Proteomes" id="UP000031575">
    <property type="component" value="Unassembled WGS sequence"/>
</dbReference>
<feature type="domain" description="CUE" evidence="2">
    <location>
        <begin position="90"/>
        <end position="133"/>
    </location>
</feature>
<dbReference type="AlphaFoldDB" id="A0A0C2J1R3"/>
<evidence type="ECO:0000259" key="2">
    <source>
        <dbReference type="PROSITE" id="PS51140"/>
    </source>
</evidence>
<dbReference type="CDD" id="cd14372">
    <property type="entry name" value="CUE_Cue5p_like"/>
    <property type="match status" value="1"/>
</dbReference>
<feature type="region of interest" description="Disordered" evidence="1">
    <location>
        <begin position="1"/>
        <end position="99"/>
    </location>
</feature>
<sequence length="493" mass="51342">MDDDDVQEASINPEETPVSKTATPTANSTTSGDGAAATGTSSATADTAAAAAAAAATSADASKTEAGSEPASVPAADEAAPPKPPRPLTEQQKNEQTLKEAFPAVDAAVIKAVLTASRGNIEAAFHALLEMTDPDAAQHEPAPPPQPPRPVQQTPVHPGPGGGRLSPYSQMVADEEYARRLAQHYEAEDGDYEARTSHGSGYGPSRGAYQRGQNLKPNELWGDKEHSFIDDDLPVIQENLRKGFAETQTKFNSWFTGIKKKINEEWNSGENDDGEYHQGGAGGPSRGQSSTSYARYGSRQPQRRSGDYDADPEVLSDDFAGIQLHGDGTPVRHNPNVFRPPPSSTSPRPGSERKVAFRDQDETIDMYSASPKLPPKDGPANRAASPAAAAGAGAGAGAGGAKASKWQPMSSVDPTPMADNDPFSLGDSEDEKDNNTSSAATKSAATASKGDAATESAGGAKSSTSSTSPEDAERLRKAAAEAMADSLVEDKTK</sequence>
<feature type="compositionally biased region" description="Low complexity" evidence="1">
    <location>
        <begin position="25"/>
        <end position="61"/>
    </location>
</feature>
<name>A0A0C2J1R3_9PEZI</name>
<dbReference type="GO" id="GO:0043130">
    <property type="term" value="F:ubiquitin binding"/>
    <property type="evidence" value="ECO:0007669"/>
    <property type="project" value="InterPro"/>
</dbReference>
<dbReference type="PROSITE" id="PS51140">
    <property type="entry name" value="CUE"/>
    <property type="match status" value="1"/>
</dbReference>
<dbReference type="GO" id="GO:0031624">
    <property type="term" value="F:ubiquitin conjugating enzyme binding"/>
    <property type="evidence" value="ECO:0007669"/>
    <property type="project" value="TreeGrafter"/>
</dbReference>
<dbReference type="PANTHER" id="PTHR16461:SF5">
    <property type="entry name" value="TOLL-INTERACTING PROTEIN"/>
    <property type="match status" value="1"/>
</dbReference>
<accession>A0A0C2J1R3</accession>
<dbReference type="InterPro" id="IPR009060">
    <property type="entry name" value="UBA-like_sf"/>
</dbReference>
<reference evidence="3 4" key="1">
    <citation type="journal article" date="2014" name="BMC Genomics">
        <title>Comparative genomics of the major fungal agents of human and animal Sporotrichosis: Sporothrix schenckii and Sporothrix brasiliensis.</title>
        <authorList>
            <person name="Teixeira M.M."/>
            <person name="de Almeida L.G."/>
            <person name="Kubitschek-Barreira P."/>
            <person name="Alves F.L."/>
            <person name="Kioshima E.S."/>
            <person name="Abadio A.K."/>
            <person name="Fernandes L."/>
            <person name="Derengowski L.S."/>
            <person name="Ferreira K.S."/>
            <person name="Souza R.C."/>
            <person name="Ruiz J.C."/>
            <person name="de Andrade N.C."/>
            <person name="Paes H.C."/>
            <person name="Nicola A.M."/>
            <person name="Albuquerque P."/>
            <person name="Gerber A.L."/>
            <person name="Martins V.P."/>
            <person name="Peconick L.D."/>
            <person name="Neto A.V."/>
            <person name="Chaucanez C.B."/>
            <person name="Silva P.A."/>
            <person name="Cunha O.L."/>
            <person name="de Oliveira F.F."/>
            <person name="dos Santos T.C."/>
            <person name="Barros A.L."/>
            <person name="Soares M.A."/>
            <person name="de Oliveira L.M."/>
            <person name="Marini M.M."/>
            <person name="Villalobos-Duno H."/>
            <person name="Cunha M.M."/>
            <person name="de Hoog S."/>
            <person name="da Silveira J.F."/>
            <person name="Henrissat B."/>
            <person name="Nino-Vega G.A."/>
            <person name="Cisalpino P.S."/>
            <person name="Mora-Montes H.M."/>
            <person name="Almeida S.R."/>
            <person name="Stajich J.E."/>
            <person name="Lopes-Bezerra L.M."/>
            <person name="Vasconcelos A.T."/>
            <person name="Felipe M.S."/>
        </authorList>
    </citation>
    <scope>NUCLEOTIDE SEQUENCE [LARGE SCALE GENOMIC DNA]</scope>
    <source>
        <strain evidence="3 4">5110</strain>
    </source>
</reference>
<feature type="region of interest" description="Disordered" evidence="1">
    <location>
        <begin position="130"/>
        <end position="225"/>
    </location>
</feature>
<dbReference type="OrthoDB" id="9942608at2759"/>
<protein>
    <submittedName>
        <fullName evidence="3">Cue domain containing protein</fullName>
    </submittedName>
</protein>
<dbReference type="VEuPathDB" id="FungiDB:SPBR_03939"/>
<dbReference type="RefSeq" id="XP_040623261.1">
    <property type="nucleotide sequence ID" value="XM_040762227.1"/>
</dbReference>
<dbReference type="SUPFAM" id="SSF46934">
    <property type="entry name" value="UBA-like"/>
    <property type="match status" value="1"/>
</dbReference>
<feature type="compositionally biased region" description="Basic and acidic residues" evidence="1">
    <location>
        <begin position="350"/>
        <end position="361"/>
    </location>
</feature>
<dbReference type="GeneID" id="63677148"/>
<evidence type="ECO:0000256" key="1">
    <source>
        <dbReference type="SAM" id="MobiDB-lite"/>
    </source>
</evidence>
<dbReference type="PANTHER" id="PTHR16461">
    <property type="entry name" value="TOLL-INTERACTING PROTEIN"/>
    <property type="match status" value="1"/>
</dbReference>
<dbReference type="FunFam" id="1.10.8.10:FF:000064">
    <property type="entry name" value="Similar to CUE domain-containing protein"/>
    <property type="match status" value="1"/>
</dbReference>
<dbReference type="GO" id="GO:0005737">
    <property type="term" value="C:cytoplasm"/>
    <property type="evidence" value="ECO:0007669"/>
    <property type="project" value="TreeGrafter"/>
</dbReference>
<dbReference type="HOGENOM" id="CLU_040954_0_0_1"/>
<dbReference type="SMART" id="SM00546">
    <property type="entry name" value="CUE"/>
    <property type="match status" value="1"/>
</dbReference>
<feature type="compositionally biased region" description="Basic and acidic residues" evidence="1">
    <location>
        <begin position="176"/>
        <end position="196"/>
    </location>
</feature>
<feature type="compositionally biased region" description="Low complexity" evidence="1">
    <location>
        <begin position="378"/>
        <end position="391"/>
    </location>
</feature>
<dbReference type="GO" id="GO:0006511">
    <property type="term" value="P:ubiquitin-dependent protein catabolic process"/>
    <property type="evidence" value="ECO:0007669"/>
    <property type="project" value="TreeGrafter"/>
</dbReference>
<proteinExistence type="predicted"/>
<dbReference type="EMBL" id="AWTV01000001">
    <property type="protein sequence ID" value="KIH95251.1"/>
    <property type="molecule type" value="Genomic_DNA"/>
</dbReference>
<feature type="compositionally biased region" description="Pro residues" evidence="1">
    <location>
        <begin position="141"/>
        <end position="150"/>
    </location>
</feature>
<evidence type="ECO:0000313" key="4">
    <source>
        <dbReference type="Proteomes" id="UP000031575"/>
    </source>
</evidence>
<keyword evidence="4" id="KW-1185">Reference proteome</keyword>
<comment type="caution">
    <text evidence="3">The sequence shown here is derived from an EMBL/GenBank/DDBJ whole genome shotgun (WGS) entry which is preliminary data.</text>
</comment>
<dbReference type="InterPro" id="IPR003892">
    <property type="entry name" value="CUE"/>
</dbReference>
<organism evidence="3 4">
    <name type="scientific">Sporothrix brasiliensis 5110</name>
    <dbReference type="NCBI Taxonomy" id="1398154"/>
    <lineage>
        <taxon>Eukaryota</taxon>
        <taxon>Fungi</taxon>
        <taxon>Dikarya</taxon>
        <taxon>Ascomycota</taxon>
        <taxon>Pezizomycotina</taxon>
        <taxon>Sordariomycetes</taxon>
        <taxon>Sordariomycetidae</taxon>
        <taxon>Ophiostomatales</taxon>
        <taxon>Ophiostomataceae</taxon>
        <taxon>Sporothrix</taxon>
    </lineage>
</organism>